<dbReference type="EMBL" id="CP113520">
    <property type="protein sequence ID" value="WAJ30487.1"/>
    <property type="molecule type" value="Genomic_DNA"/>
</dbReference>
<dbReference type="Proteomes" id="UP001163223">
    <property type="component" value="Chromosome"/>
</dbReference>
<gene>
    <name evidence="1" type="ORF">OXU80_09910</name>
</gene>
<evidence type="ECO:0000313" key="1">
    <source>
        <dbReference type="EMBL" id="WAJ30487.1"/>
    </source>
</evidence>
<name>A0ACD4NUE2_9HYPH</name>
<evidence type="ECO:0000313" key="2">
    <source>
        <dbReference type="Proteomes" id="UP001163223"/>
    </source>
</evidence>
<accession>A0ACD4NUE2</accession>
<proteinExistence type="predicted"/>
<reference evidence="1" key="1">
    <citation type="submission" date="2022-11" db="EMBL/GenBank/DDBJ databases">
        <title>beta-Carotene-producing bacterium, Jeongeuplla avenae sp. nov., alleviates the salt stress of Arabidopsis seedlings.</title>
        <authorList>
            <person name="Jiang L."/>
            <person name="Lee J."/>
        </authorList>
    </citation>
    <scope>NUCLEOTIDE SEQUENCE</scope>
    <source>
        <strain evidence="1">DY_R2A_6</strain>
    </source>
</reference>
<keyword evidence="2" id="KW-1185">Reference proteome</keyword>
<protein>
    <submittedName>
        <fullName evidence="1">Type III secretion system chaperone</fullName>
    </submittedName>
</protein>
<organism evidence="1 2">
    <name type="scientific">Antarcticirhabdus aurantiaca</name>
    <dbReference type="NCBI Taxonomy" id="2606717"/>
    <lineage>
        <taxon>Bacteria</taxon>
        <taxon>Pseudomonadati</taxon>
        <taxon>Pseudomonadota</taxon>
        <taxon>Alphaproteobacteria</taxon>
        <taxon>Hyphomicrobiales</taxon>
        <taxon>Aurantimonadaceae</taxon>
        <taxon>Antarcticirhabdus</taxon>
    </lineage>
</organism>
<sequence>MNTFANLISALARSLELNLSEAAESPVEIVVDDLTITVSREVVADIEDIVLFSVIGTVEPRGELEAYRLLLEANVLWSATAFATLGVNSATREVVICFRCKASETDEASFPNLVTSFAEIAGIWRHILSEQNAGRPVDTGELTSDFAIIRA</sequence>